<organism evidence="2 3">
    <name type="scientific">Anisodus tanguticus</name>
    <dbReference type="NCBI Taxonomy" id="243964"/>
    <lineage>
        <taxon>Eukaryota</taxon>
        <taxon>Viridiplantae</taxon>
        <taxon>Streptophyta</taxon>
        <taxon>Embryophyta</taxon>
        <taxon>Tracheophyta</taxon>
        <taxon>Spermatophyta</taxon>
        <taxon>Magnoliopsida</taxon>
        <taxon>eudicotyledons</taxon>
        <taxon>Gunneridae</taxon>
        <taxon>Pentapetalae</taxon>
        <taxon>asterids</taxon>
        <taxon>lamiids</taxon>
        <taxon>Solanales</taxon>
        <taxon>Solanaceae</taxon>
        <taxon>Solanoideae</taxon>
        <taxon>Hyoscyameae</taxon>
        <taxon>Anisodus</taxon>
    </lineage>
</organism>
<evidence type="ECO:0000313" key="2">
    <source>
        <dbReference type="EMBL" id="KAK4351213.1"/>
    </source>
</evidence>
<keyword evidence="1" id="KW-0472">Membrane</keyword>
<feature type="transmembrane region" description="Helical" evidence="1">
    <location>
        <begin position="7"/>
        <end position="23"/>
    </location>
</feature>
<accession>A0AAE1RHQ5</accession>
<keyword evidence="1" id="KW-1133">Transmembrane helix</keyword>
<reference evidence="2" key="1">
    <citation type="submission" date="2023-12" db="EMBL/GenBank/DDBJ databases">
        <title>Genome assembly of Anisodus tanguticus.</title>
        <authorList>
            <person name="Wang Y.-J."/>
        </authorList>
    </citation>
    <scope>NUCLEOTIDE SEQUENCE</scope>
    <source>
        <strain evidence="2">KB-2021</strain>
        <tissue evidence="2">Leaf</tissue>
    </source>
</reference>
<dbReference type="Proteomes" id="UP001291623">
    <property type="component" value="Unassembled WGS sequence"/>
</dbReference>
<dbReference type="AlphaFoldDB" id="A0AAE1RHQ5"/>
<proteinExistence type="predicted"/>
<keyword evidence="1" id="KW-0812">Transmembrane</keyword>
<keyword evidence="3" id="KW-1185">Reference proteome</keyword>
<feature type="transmembrane region" description="Helical" evidence="1">
    <location>
        <begin position="29"/>
        <end position="52"/>
    </location>
</feature>
<name>A0AAE1RHQ5_9SOLA</name>
<evidence type="ECO:0000256" key="1">
    <source>
        <dbReference type="SAM" id="Phobius"/>
    </source>
</evidence>
<comment type="caution">
    <text evidence="2">The sequence shown here is derived from an EMBL/GenBank/DDBJ whole genome shotgun (WGS) entry which is preliminary data.</text>
</comment>
<dbReference type="EMBL" id="JAVYJV010000016">
    <property type="protein sequence ID" value="KAK4351213.1"/>
    <property type="molecule type" value="Genomic_DNA"/>
</dbReference>
<evidence type="ECO:0000313" key="3">
    <source>
        <dbReference type="Proteomes" id="UP001291623"/>
    </source>
</evidence>
<gene>
    <name evidence="2" type="ORF">RND71_030526</name>
</gene>
<protein>
    <submittedName>
        <fullName evidence="2">Uncharacterized protein</fullName>
    </submittedName>
</protein>
<sequence length="53" mass="6064">MDPYSPIVLSFTIFIPFLFMLLVDFLLVFLFVCLCIFSIVLLPLNVPVTIVIL</sequence>